<proteinExistence type="predicted"/>
<evidence type="ECO:0000313" key="2">
    <source>
        <dbReference type="EMBL" id="PWG78903.1"/>
    </source>
</evidence>
<organism evidence="2 3">
    <name type="scientific">Pararcticibacter amylolyticus</name>
    <dbReference type="NCBI Taxonomy" id="2173175"/>
    <lineage>
        <taxon>Bacteria</taxon>
        <taxon>Pseudomonadati</taxon>
        <taxon>Bacteroidota</taxon>
        <taxon>Sphingobacteriia</taxon>
        <taxon>Sphingobacteriales</taxon>
        <taxon>Sphingobacteriaceae</taxon>
        <taxon>Pararcticibacter</taxon>
    </lineage>
</organism>
<dbReference type="AlphaFoldDB" id="A0A2U2PC31"/>
<keyword evidence="3" id="KW-1185">Reference proteome</keyword>
<protein>
    <submittedName>
        <fullName evidence="2">MBL fold metallo-hydrolase</fullName>
    </submittedName>
</protein>
<dbReference type="RefSeq" id="WP_109417540.1">
    <property type="nucleotide sequence ID" value="NZ_QEAS01000019.1"/>
</dbReference>
<feature type="domain" description="Metallo-beta-lactamase" evidence="1">
    <location>
        <begin position="13"/>
        <end position="190"/>
    </location>
</feature>
<dbReference type="InterPro" id="IPR052533">
    <property type="entry name" value="WalJ/YycJ-like"/>
</dbReference>
<dbReference type="InterPro" id="IPR001279">
    <property type="entry name" value="Metallo-B-lactamas"/>
</dbReference>
<dbReference type="PANTHER" id="PTHR47619:SF1">
    <property type="entry name" value="EXODEOXYRIBONUCLEASE WALJ"/>
    <property type="match status" value="1"/>
</dbReference>
<dbReference type="SUPFAM" id="SSF56281">
    <property type="entry name" value="Metallo-hydrolase/oxidoreductase"/>
    <property type="match status" value="1"/>
</dbReference>
<keyword evidence="2" id="KW-0378">Hydrolase</keyword>
<evidence type="ECO:0000259" key="1">
    <source>
        <dbReference type="SMART" id="SM00849"/>
    </source>
</evidence>
<dbReference type="SMART" id="SM00849">
    <property type="entry name" value="Lactamase_B"/>
    <property type="match status" value="1"/>
</dbReference>
<dbReference type="InterPro" id="IPR036866">
    <property type="entry name" value="RibonucZ/Hydroxyglut_hydro"/>
</dbReference>
<dbReference type="OrthoDB" id="9781189at2"/>
<gene>
    <name evidence="2" type="ORF">DDR33_19815</name>
</gene>
<dbReference type="PANTHER" id="PTHR47619">
    <property type="entry name" value="METALLO-HYDROLASE YYCJ-RELATED"/>
    <property type="match status" value="1"/>
</dbReference>
<accession>A0A2U2PC31</accession>
<dbReference type="Gene3D" id="3.60.15.10">
    <property type="entry name" value="Ribonuclease Z/Hydroxyacylglutathione hydrolase-like"/>
    <property type="match status" value="1"/>
</dbReference>
<dbReference type="GO" id="GO:0016787">
    <property type="term" value="F:hydrolase activity"/>
    <property type="evidence" value="ECO:0007669"/>
    <property type="project" value="UniProtKB-KW"/>
</dbReference>
<dbReference type="EMBL" id="QEAS01000019">
    <property type="protein sequence ID" value="PWG78903.1"/>
    <property type="molecule type" value="Genomic_DNA"/>
</dbReference>
<dbReference type="Pfam" id="PF12706">
    <property type="entry name" value="Lactamase_B_2"/>
    <property type="match status" value="1"/>
</dbReference>
<name>A0A2U2PC31_9SPHI</name>
<dbReference type="Proteomes" id="UP000245647">
    <property type="component" value="Unassembled WGS sequence"/>
</dbReference>
<reference evidence="2 3" key="1">
    <citation type="submission" date="2018-04" db="EMBL/GenBank/DDBJ databases">
        <title>Pedobacter chongqingensis sp. nov., isolated from a rottenly hemp rope.</title>
        <authorList>
            <person name="Cai Y."/>
        </authorList>
    </citation>
    <scope>NUCLEOTIDE SEQUENCE [LARGE SCALE GENOMIC DNA]</scope>
    <source>
        <strain evidence="2 3">FJ4-8</strain>
    </source>
</reference>
<comment type="caution">
    <text evidence="2">The sequence shown here is derived from an EMBL/GenBank/DDBJ whole genome shotgun (WGS) entry which is preliminary data.</text>
</comment>
<evidence type="ECO:0000313" key="3">
    <source>
        <dbReference type="Proteomes" id="UP000245647"/>
    </source>
</evidence>
<sequence length="275" mass="31022">MELFITSLNSGSNGNCYYVGNRQEAILIDAGISCRETERRMKKLGLSMDKVRAVFVSHEHSDHIKGIPVLSKKYNLPVYITQRTLQRGGLSIPNHLIFSFSPHTYTEIGKLRILAFPKYHDASEPHSFIVSYNDLNVGIFTDIGRPCEHVIKQFGRCHAAFLEANYDEAMLDQSSYPYFLKQRIRGGMGHLSNKQALELFISYRSPQLRHLLLSHLSENNNCPDLVHSMFTGHSEDTTIVVASRYAETAVYTVSPAESASPLTYQEALSGQLQCF</sequence>